<dbReference type="WBParaSite" id="SCUD_0001627701-mRNA-1">
    <property type="protein sequence ID" value="SCUD_0001627701-mRNA-1"/>
    <property type="gene ID" value="SCUD_0001627701"/>
</dbReference>
<protein>
    <submittedName>
        <fullName evidence="3">SSD domain-containing protein</fullName>
    </submittedName>
</protein>
<reference evidence="3" key="1">
    <citation type="submission" date="2016-06" db="UniProtKB">
        <authorList>
            <consortium name="WormBaseParasite"/>
        </authorList>
    </citation>
    <scope>IDENTIFICATION</scope>
</reference>
<proteinExistence type="predicted"/>
<gene>
    <name evidence="1" type="ORF">SCUD_LOCUS16274</name>
</gene>
<name>A0A183KMK0_9TREM</name>
<dbReference type="EMBL" id="UZAK01038485">
    <property type="protein sequence ID" value="VDP61230.1"/>
    <property type="molecule type" value="Genomic_DNA"/>
</dbReference>
<evidence type="ECO:0000313" key="3">
    <source>
        <dbReference type="WBParaSite" id="SCUD_0001627701-mRNA-1"/>
    </source>
</evidence>
<sequence length="90" mass="9657">MRCPSFQSVGTYSSSQIFPNRVFSVSVDILSDPTVLPLLICLMDILICSAVGRLTSIGRSVCASLMSVVFIGAGLFRSSSNYSSHLSRCC</sequence>
<organism evidence="3">
    <name type="scientific">Schistosoma curassoni</name>
    <dbReference type="NCBI Taxonomy" id="6186"/>
    <lineage>
        <taxon>Eukaryota</taxon>
        <taxon>Metazoa</taxon>
        <taxon>Spiralia</taxon>
        <taxon>Lophotrochozoa</taxon>
        <taxon>Platyhelminthes</taxon>
        <taxon>Trematoda</taxon>
        <taxon>Digenea</taxon>
        <taxon>Strigeidida</taxon>
        <taxon>Schistosomatoidea</taxon>
        <taxon>Schistosomatidae</taxon>
        <taxon>Schistosoma</taxon>
    </lineage>
</organism>
<dbReference type="Proteomes" id="UP000279833">
    <property type="component" value="Unassembled WGS sequence"/>
</dbReference>
<keyword evidence="2" id="KW-1185">Reference proteome</keyword>
<evidence type="ECO:0000313" key="2">
    <source>
        <dbReference type="Proteomes" id="UP000279833"/>
    </source>
</evidence>
<reference evidence="1 2" key="2">
    <citation type="submission" date="2018-11" db="EMBL/GenBank/DDBJ databases">
        <authorList>
            <consortium name="Pathogen Informatics"/>
        </authorList>
    </citation>
    <scope>NUCLEOTIDE SEQUENCE [LARGE SCALE GENOMIC DNA]</scope>
    <source>
        <strain evidence="1">Dakar</strain>
        <strain evidence="2">Dakar, Senegal</strain>
    </source>
</reference>
<evidence type="ECO:0000313" key="1">
    <source>
        <dbReference type="EMBL" id="VDP61230.1"/>
    </source>
</evidence>
<dbReference type="AlphaFoldDB" id="A0A183KMK0"/>
<accession>A0A183KMK0</accession>